<protein>
    <submittedName>
        <fullName evidence="3">Hypothetical lipase/esterase family protein</fullName>
    </submittedName>
</protein>
<dbReference type="SUPFAM" id="SSF53474">
    <property type="entry name" value="alpha/beta-Hydrolases"/>
    <property type="match status" value="1"/>
</dbReference>
<reference evidence="3" key="1">
    <citation type="submission" date="2007-12" db="EMBL/GenBank/DDBJ databases">
        <title>Phylogenetic prediction and protein expressional analysis in the genetic information detected from deep-sea hydrothermal vent in Suiyo seamount.</title>
        <authorList>
            <person name="Sasaki M."/>
            <person name="Tsujimura M."/>
            <person name="Zhang Z."/>
            <person name="Akutsu J."/>
            <person name="Tajima H."/>
            <person name="Kawarabayasi Y."/>
        </authorList>
    </citation>
    <scope>NUCLEOTIDE SEQUENCE</scope>
</reference>
<evidence type="ECO:0000313" key="3">
    <source>
        <dbReference type="EMBL" id="BAM75674.1"/>
    </source>
</evidence>
<evidence type="ECO:0000259" key="2">
    <source>
        <dbReference type="Pfam" id="PF07859"/>
    </source>
</evidence>
<dbReference type="Pfam" id="PF07859">
    <property type="entry name" value="Abhydrolase_3"/>
    <property type="match status" value="1"/>
</dbReference>
<feature type="domain" description="Alpha/beta hydrolase fold-3" evidence="2">
    <location>
        <begin position="1"/>
        <end position="156"/>
    </location>
</feature>
<dbReference type="InterPro" id="IPR013094">
    <property type="entry name" value="AB_hydrolase_3"/>
</dbReference>
<dbReference type="PANTHER" id="PTHR48081:SF8">
    <property type="entry name" value="ALPHA_BETA HYDROLASE FOLD-3 DOMAIN-CONTAINING PROTEIN-RELATED"/>
    <property type="match status" value="1"/>
</dbReference>
<dbReference type="AlphaFoldDB" id="L8AXX5"/>
<dbReference type="InterPro" id="IPR029058">
    <property type="entry name" value="AB_hydrolase_fold"/>
</dbReference>
<organism evidence="3">
    <name type="scientific">uncultured microorganism</name>
    <dbReference type="NCBI Taxonomy" id="358574"/>
    <lineage>
        <taxon>unclassified sequences</taxon>
        <taxon>environmental samples</taxon>
    </lineage>
</organism>
<name>L8AXX5_9ZZZZ</name>
<dbReference type="PANTHER" id="PTHR48081">
    <property type="entry name" value="AB HYDROLASE SUPERFAMILY PROTEIN C4A8.06C"/>
    <property type="match status" value="1"/>
</dbReference>
<dbReference type="InterPro" id="IPR050300">
    <property type="entry name" value="GDXG_lipolytic_enzyme"/>
</dbReference>
<dbReference type="Gene3D" id="3.40.50.1820">
    <property type="entry name" value="alpha/beta hydrolase"/>
    <property type="match status" value="1"/>
</dbReference>
<accession>L8AXX5</accession>
<proteinExistence type="predicted"/>
<dbReference type="GO" id="GO:0016787">
    <property type="term" value="F:hydrolase activity"/>
    <property type="evidence" value="ECO:0007669"/>
    <property type="project" value="UniProtKB-KW"/>
</dbReference>
<evidence type="ECO:0000256" key="1">
    <source>
        <dbReference type="ARBA" id="ARBA00022801"/>
    </source>
</evidence>
<keyword evidence="1" id="KW-0378">Hydrolase</keyword>
<feature type="non-terminal residue" evidence="3">
    <location>
        <position position="1"/>
    </location>
</feature>
<dbReference type="EMBL" id="AB372146">
    <property type="protein sequence ID" value="BAM75674.1"/>
    <property type="molecule type" value="Genomic_DNA"/>
</dbReference>
<sequence>CVAAFLSIIERAEALGIDPENTGVGGDSAGGCLAAVTAQQLVKKRGPRAAFQVLIYPVVDGNLATASVADMPNDTVLPTEVLDFFLSSYLGSWTDKNDPRFSPIFGTKFDALPEAYILTGGFDPLVDDGKAYGDKLEAAGVAVMRVYYPGQIHGFISLSKVIPQGAAALRGIADWLQSRA</sequence>